<reference evidence="3" key="1">
    <citation type="journal article" date="2019" name="Int. J. Syst. Evol. Microbiol.">
        <title>The Global Catalogue of Microorganisms (GCM) 10K type strain sequencing project: providing services to taxonomists for standard genome sequencing and annotation.</title>
        <authorList>
            <consortium name="The Broad Institute Genomics Platform"/>
            <consortium name="The Broad Institute Genome Sequencing Center for Infectious Disease"/>
            <person name="Wu L."/>
            <person name="Ma J."/>
        </authorList>
    </citation>
    <scope>NUCLEOTIDE SEQUENCE [LARGE SCALE GENOMIC DNA]</scope>
    <source>
        <strain evidence="3">JCM 18053</strain>
    </source>
</reference>
<comment type="caution">
    <text evidence="2">The sequence shown here is derived from an EMBL/GenBank/DDBJ whole genome shotgun (WGS) entry which is preliminary data.</text>
</comment>
<feature type="domain" description="Carbohydrate kinase PfkB" evidence="1">
    <location>
        <begin position="13"/>
        <end position="293"/>
    </location>
</feature>
<proteinExistence type="predicted"/>
<gene>
    <name evidence="2" type="ORF">GCM10023213_34730</name>
</gene>
<dbReference type="RefSeq" id="WP_345737662.1">
    <property type="nucleotide sequence ID" value="NZ_BAABIA010000007.1"/>
</dbReference>
<dbReference type="Gene3D" id="3.40.1190.20">
    <property type="match status" value="1"/>
</dbReference>
<dbReference type="GO" id="GO:0016301">
    <property type="term" value="F:kinase activity"/>
    <property type="evidence" value="ECO:0007669"/>
    <property type="project" value="UniProtKB-KW"/>
</dbReference>
<accession>A0ABP9PCQ1</accession>
<protein>
    <submittedName>
        <fullName evidence="2">Sugar kinase</fullName>
    </submittedName>
</protein>
<dbReference type="Proteomes" id="UP001499852">
    <property type="component" value="Unassembled WGS sequence"/>
</dbReference>
<evidence type="ECO:0000313" key="2">
    <source>
        <dbReference type="EMBL" id="GAA5144457.1"/>
    </source>
</evidence>
<keyword evidence="2" id="KW-0418">Kinase</keyword>
<dbReference type="PANTHER" id="PTHR42774">
    <property type="entry name" value="PHOSPHOTRANSFERASE SYSTEM TRANSPORT PROTEIN"/>
    <property type="match status" value="1"/>
</dbReference>
<keyword evidence="2" id="KW-0808">Transferase</keyword>
<dbReference type="SUPFAM" id="SSF53613">
    <property type="entry name" value="Ribokinase-like"/>
    <property type="match status" value="1"/>
</dbReference>
<dbReference type="EMBL" id="BAABIA010000007">
    <property type="protein sequence ID" value="GAA5144457.1"/>
    <property type="molecule type" value="Genomic_DNA"/>
</dbReference>
<sequence>MISTTFNLDRLDVVGIGAATLDDLWLVPDFSDQESVTQAIQYLQMGGGPVATALCVLGGLGRKVTLLDTLGDDAAGQLILEGLQRDHVSTAGISSLAGASSARAVVLVRQRDGARQIVYQPSSAGELSLDSRQRELILSARMLHLNGRHESAAREAVQLASAAGVCVSFDGGAGRYRDSIRDLVLKSQIRIVSRQFAQCFCYCEEVDEMLRQLMASPAEVVVITDGARGSWVALPDGTKFHQPAYSVDQLVDTTGCGDVYHGAFLHGWLENWTASACADFASRLAAQNACGLGGRAVCHELSLKEI</sequence>
<dbReference type="Pfam" id="PF00294">
    <property type="entry name" value="PfkB"/>
    <property type="match status" value="1"/>
</dbReference>
<dbReference type="InterPro" id="IPR029056">
    <property type="entry name" value="Ribokinase-like"/>
</dbReference>
<organism evidence="2 3">
    <name type="scientific">Prosthecobacter algae</name>
    <dbReference type="NCBI Taxonomy" id="1144682"/>
    <lineage>
        <taxon>Bacteria</taxon>
        <taxon>Pseudomonadati</taxon>
        <taxon>Verrucomicrobiota</taxon>
        <taxon>Verrucomicrobiia</taxon>
        <taxon>Verrucomicrobiales</taxon>
        <taxon>Verrucomicrobiaceae</taxon>
        <taxon>Prosthecobacter</taxon>
    </lineage>
</organism>
<dbReference type="PANTHER" id="PTHR42774:SF3">
    <property type="entry name" value="KETOHEXOKINASE"/>
    <property type="match status" value="1"/>
</dbReference>
<name>A0ABP9PCQ1_9BACT</name>
<keyword evidence="3" id="KW-1185">Reference proteome</keyword>
<dbReference type="InterPro" id="IPR052562">
    <property type="entry name" value="Ketohexokinase-related"/>
</dbReference>
<evidence type="ECO:0000313" key="3">
    <source>
        <dbReference type="Proteomes" id="UP001499852"/>
    </source>
</evidence>
<dbReference type="InterPro" id="IPR011611">
    <property type="entry name" value="PfkB_dom"/>
</dbReference>
<evidence type="ECO:0000259" key="1">
    <source>
        <dbReference type="Pfam" id="PF00294"/>
    </source>
</evidence>